<comment type="caution">
    <text evidence="2">The sequence shown here is derived from an EMBL/GenBank/DDBJ whole genome shotgun (WGS) entry which is preliminary data.</text>
</comment>
<dbReference type="Pfam" id="PF13692">
    <property type="entry name" value="Glyco_trans_1_4"/>
    <property type="match status" value="1"/>
</dbReference>
<dbReference type="Proteomes" id="UP000576209">
    <property type="component" value="Unassembled WGS sequence"/>
</dbReference>
<dbReference type="EMBL" id="JACIFF010000001">
    <property type="protein sequence ID" value="MBB4078121.1"/>
    <property type="molecule type" value="Genomic_DNA"/>
</dbReference>
<dbReference type="Gene3D" id="3.40.50.2000">
    <property type="entry name" value="Glycogen Phosphorylase B"/>
    <property type="match status" value="2"/>
</dbReference>
<dbReference type="SUPFAM" id="SSF53756">
    <property type="entry name" value="UDP-Glycosyltransferase/glycogen phosphorylase"/>
    <property type="match status" value="1"/>
</dbReference>
<gene>
    <name evidence="2" type="ORF">GGR28_000722</name>
</gene>
<dbReference type="AlphaFoldDB" id="A0A840DYR1"/>
<dbReference type="CDD" id="cd03801">
    <property type="entry name" value="GT4_PimA-like"/>
    <property type="match status" value="1"/>
</dbReference>
<name>A0A840DYR1_9BACT</name>
<dbReference type="InterPro" id="IPR028098">
    <property type="entry name" value="Glyco_trans_4-like_N"/>
</dbReference>
<evidence type="ECO:0000259" key="1">
    <source>
        <dbReference type="Pfam" id="PF13439"/>
    </source>
</evidence>
<dbReference type="Pfam" id="PF13439">
    <property type="entry name" value="Glyco_transf_4"/>
    <property type="match status" value="1"/>
</dbReference>
<sequence>MKIICTVTNDLSHDQRMHRICTTLHEGGHDVTLIGRRLPGSSPLPDRPFAQVRLSCRHHSGKRFYAEYGYRLWKDLQRRQFDVVCAVDLDTLLPAITAAGRSQAVVYDAHEWFSETPEVVHRPLIRGIWRGLGRALAKRTAARYTVGPALALQLEKDYGTEFDVIRNVPYKGKGLNQENPGGVILYQGMLNPGRGLDTAVRAMHQLPNCELWIVGEGPERTALEQLTDEVGVRGRVKFHGFVAPDRLPDFTARAWIGLNLLENSSPSYYYSLANKSLDYIQSGLPSIQMDFPEYRALQEHYQCFALLPELTAPALAAQIKALRDAPERYGRLRQNCLDAARELCWENEAPKLLDIYQRIERKLAR</sequence>
<dbReference type="PANTHER" id="PTHR12526">
    <property type="entry name" value="GLYCOSYLTRANSFERASE"/>
    <property type="match status" value="1"/>
</dbReference>
<keyword evidence="2" id="KW-0808">Transferase</keyword>
<reference evidence="2 3" key="1">
    <citation type="submission" date="2020-08" db="EMBL/GenBank/DDBJ databases">
        <title>Genomic Encyclopedia of Type Strains, Phase IV (KMG-IV): sequencing the most valuable type-strain genomes for metagenomic binning, comparative biology and taxonomic classification.</title>
        <authorList>
            <person name="Goeker M."/>
        </authorList>
    </citation>
    <scope>NUCLEOTIDE SEQUENCE [LARGE SCALE GENOMIC DNA]</scope>
    <source>
        <strain evidence="2 3">DSM 105137</strain>
    </source>
</reference>
<evidence type="ECO:0000313" key="2">
    <source>
        <dbReference type="EMBL" id="MBB4078121.1"/>
    </source>
</evidence>
<dbReference type="GO" id="GO:0016757">
    <property type="term" value="F:glycosyltransferase activity"/>
    <property type="evidence" value="ECO:0007669"/>
    <property type="project" value="UniProtKB-ARBA"/>
</dbReference>
<evidence type="ECO:0000313" key="3">
    <source>
        <dbReference type="Proteomes" id="UP000576209"/>
    </source>
</evidence>
<accession>A0A840DYR1</accession>
<feature type="domain" description="Glycosyltransferase subfamily 4-like N-terminal" evidence="1">
    <location>
        <begin position="17"/>
        <end position="167"/>
    </location>
</feature>
<dbReference type="RefSeq" id="WP_183494345.1">
    <property type="nucleotide sequence ID" value="NZ_JACIFF010000001.1"/>
</dbReference>
<protein>
    <submittedName>
        <fullName evidence="2">Glycosyltransferase involved in cell wall biosynthesis</fullName>
    </submittedName>
</protein>
<keyword evidence="3" id="KW-1185">Reference proteome</keyword>
<organism evidence="2 3">
    <name type="scientific">Neolewinella aquimaris</name>
    <dbReference type="NCBI Taxonomy" id="1835722"/>
    <lineage>
        <taxon>Bacteria</taxon>
        <taxon>Pseudomonadati</taxon>
        <taxon>Bacteroidota</taxon>
        <taxon>Saprospiria</taxon>
        <taxon>Saprospirales</taxon>
        <taxon>Lewinellaceae</taxon>
        <taxon>Neolewinella</taxon>
    </lineage>
</organism>
<proteinExistence type="predicted"/>